<gene>
    <name evidence="5" type="ORF">VTL71DRAFT_13918</name>
</gene>
<feature type="chain" id="PRO_5045403849" description="Yeast cell wall synthesis Kre9/Knh1-like N-terminal domain-containing protein" evidence="3">
    <location>
        <begin position="19"/>
        <end position="210"/>
    </location>
</feature>
<evidence type="ECO:0000256" key="3">
    <source>
        <dbReference type="SAM" id="SignalP"/>
    </source>
</evidence>
<evidence type="ECO:0000313" key="6">
    <source>
        <dbReference type="Proteomes" id="UP001595075"/>
    </source>
</evidence>
<keyword evidence="1 3" id="KW-0732">Signal</keyword>
<comment type="caution">
    <text evidence="5">The sequence shown here is derived from an EMBL/GenBank/DDBJ whole genome shotgun (WGS) entry which is preliminary data.</text>
</comment>
<feature type="domain" description="Yeast cell wall synthesis Kre9/Knh1-like N-terminal" evidence="4">
    <location>
        <begin position="26"/>
        <end position="107"/>
    </location>
</feature>
<evidence type="ECO:0000313" key="5">
    <source>
        <dbReference type="EMBL" id="KAL2070892.1"/>
    </source>
</evidence>
<dbReference type="PANTHER" id="PTHR40633:SF1">
    <property type="entry name" value="GPI ANCHORED SERINE-THREONINE RICH PROTEIN (AFU_ORTHOLOGUE AFUA_1G03630)"/>
    <property type="match status" value="1"/>
</dbReference>
<organism evidence="5 6">
    <name type="scientific">Oculimacula yallundae</name>
    <dbReference type="NCBI Taxonomy" id="86028"/>
    <lineage>
        <taxon>Eukaryota</taxon>
        <taxon>Fungi</taxon>
        <taxon>Dikarya</taxon>
        <taxon>Ascomycota</taxon>
        <taxon>Pezizomycotina</taxon>
        <taxon>Leotiomycetes</taxon>
        <taxon>Helotiales</taxon>
        <taxon>Ploettnerulaceae</taxon>
        <taxon>Oculimacula</taxon>
    </lineage>
</organism>
<feature type="region of interest" description="Disordered" evidence="2">
    <location>
        <begin position="118"/>
        <end position="186"/>
    </location>
</feature>
<evidence type="ECO:0000256" key="1">
    <source>
        <dbReference type="ARBA" id="ARBA00022729"/>
    </source>
</evidence>
<dbReference type="Proteomes" id="UP001595075">
    <property type="component" value="Unassembled WGS sequence"/>
</dbReference>
<name>A0ABR4CN05_9HELO</name>
<reference evidence="5 6" key="1">
    <citation type="journal article" date="2024" name="Commun. Biol.">
        <title>Comparative genomic analysis of thermophilic fungi reveals convergent evolutionary adaptations and gene losses.</title>
        <authorList>
            <person name="Steindorff A.S."/>
            <person name="Aguilar-Pontes M.V."/>
            <person name="Robinson A.J."/>
            <person name="Andreopoulos B."/>
            <person name="LaButti K."/>
            <person name="Kuo A."/>
            <person name="Mondo S."/>
            <person name="Riley R."/>
            <person name="Otillar R."/>
            <person name="Haridas S."/>
            <person name="Lipzen A."/>
            <person name="Grimwood J."/>
            <person name="Schmutz J."/>
            <person name="Clum A."/>
            <person name="Reid I.D."/>
            <person name="Moisan M.C."/>
            <person name="Butler G."/>
            <person name="Nguyen T.T.M."/>
            <person name="Dewar K."/>
            <person name="Conant G."/>
            <person name="Drula E."/>
            <person name="Henrissat B."/>
            <person name="Hansel C."/>
            <person name="Singer S."/>
            <person name="Hutchinson M.I."/>
            <person name="de Vries R.P."/>
            <person name="Natvig D.O."/>
            <person name="Powell A.J."/>
            <person name="Tsang A."/>
            <person name="Grigoriev I.V."/>
        </authorList>
    </citation>
    <scope>NUCLEOTIDE SEQUENCE [LARGE SCALE GENOMIC DNA]</scope>
    <source>
        <strain evidence="5 6">CBS 494.80</strain>
    </source>
</reference>
<proteinExistence type="predicted"/>
<evidence type="ECO:0000256" key="2">
    <source>
        <dbReference type="SAM" id="MobiDB-lite"/>
    </source>
</evidence>
<protein>
    <recommendedName>
        <fullName evidence="4">Yeast cell wall synthesis Kre9/Knh1-like N-terminal domain-containing protein</fullName>
    </recommendedName>
</protein>
<dbReference type="EMBL" id="JAZHXI010000006">
    <property type="protein sequence ID" value="KAL2070892.1"/>
    <property type="molecule type" value="Genomic_DNA"/>
</dbReference>
<evidence type="ECO:0000259" key="4">
    <source>
        <dbReference type="Pfam" id="PF10342"/>
    </source>
</evidence>
<dbReference type="InterPro" id="IPR052982">
    <property type="entry name" value="SRP1/TIP1-like"/>
</dbReference>
<dbReference type="InterPro" id="IPR018466">
    <property type="entry name" value="Kre9/Knh1-like_N"/>
</dbReference>
<accession>A0ABR4CN05</accession>
<sequence length="210" mass="20412">MQFSFALIASAALAVANAVIITNGPASFVGIQAGKALNISWANAEGPVTLTLKNGEGNDLKNVQVIASGQTGTSYAWSIPATLPVDFYAIQINDGTATPNFSVMFEITGGPVASSSGSASASASGSVTSTGSSSSASATAASNSTITSTGSSSSRTGSATSSGSASRTASTTSGTSTASAPPNSNSSASANFASPLAFVFLAFAALITLN</sequence>
<dbReference type="Pfam" id="PF10342">
    <property type="entry name" value="Kre9_KNH"/>
    <property type="match status" value="1"/>
</dbReference>
<keyword evidence="6" id="KW-1185">Reference proteome</keyword>
<dbReference type="PANTHER" id="PTHR40633">
    <property type="entry name" value="MATRIX PROTEIN, PUTATIVE (AFU_ORTHOLOGUE AFUA_8G05410)-RELATED"/>
    <property type="match status" value="1"/>
</dbReference>
<feature type="signal peptide" evidence="3">
    <location>
        <begin position="1"/>
        <end position="18"/>
    </location>
</feature>